<dbReference type="AlphaFoldDB" id="A0A150XJA1"/>
<gene>
    <name evidence="1" type="ORF">AWN68_03855</name>
</gene>
<protein>
    <recommendedName>
        <fullName evidence="3">Lipoprotein</fullName>
    </recommendedName>
</protein>
<dbReference type="OrthoDB" id="981312at2"/>
<dbReference type="RefSeq" id="WP_068414438.1">
    <property type="nucleotide sequence ID" value="NZ_LRDB01000012.1"/>
</dbReference>
<dbReference type="EMBL" id="LRDB01000012">
    <property type="protein sequence ID" value="KYG78773.1"/>
    <property type="molecule type" value="Genomic_DNA"/>
</dbReference>
<keyword evidence="2" id="KW-1185">Reference proteome</keyword>
<name>A0A150XJA1_9BACT</name>
<accession>A0A150XJA1</accession>
<evidence type="ECO:0008006" key="3">
    <source>
        <dbReference type="Google" id="ProtNLM"/>
    </source>
</evidence>
<evidence type="ECO:0000313" key="2">
    <source>
        <dbReference type="Proteomes" id="UP000075615"/>
    </source>
</evidence>
<reference evidence="1 2" key="1">
    <citation type="submission" date="2016-01" db="EMBL/GenBank/DDBJ databases">
        <title>Genome sequencing of Roseivirga echinicomitans KMM 6058.</title>
        <authorList>
            <person name="Selvaratnam C."/>
            <person name="Thevarajoo S."/>
            <person name="Goh K.M."/>
            <person name="Ee R."/>
            <person name="Chan K.-G."/>
            <person name="Chong C.S."/>
        </authorList>
    </citation>
    <scope>NUCLEOTIDE SEQUENCE [LARGE SCALE GENOMIC DNA]</scope>
    <source>
        <strain evidence="1 2">KMM 6058</strain>
    </source>
</reference>
<comment type="caution">
    <text evidence="1">The sequence shown here is derived from an EMBL/GenBank/DDBJ whole genome shotgun (WGS) entry which is preliminary data.</text>
</comment>
<dbReference type="Proteomes" id="UP000075615">
    <property type="component" value="Unassembled WGS sequence"/>
</dbReference>
<proteinExistence type="predicted"/>
<dbReference type="PROSITE" id="PS51257">
    <property type="entry name" value="PROKAR_LIPOPROTEIN"/>
    <property type="match status" value="1"/>
</dbReference>
<sequence length="167" mass="19069">MKNLIAFSLLVFILSSCGNENPSQIYRAFQAGRKLEFISDNVDDPKVPVVSDGENLVFKYTYAHEEDENIADDELAEMFYLEIPKGSTSYTYNGTNTDENGSINAAYRRSCFCGFSEYTLEKAIISASKINESEWHISFDVIFKGQHDQLYPLKDNGKYNINTDEYF</sequence>
<organism evidence="1 2">
    <name type="scientific">Roseivirga echinicomitans</name>
    <dbReference type="NCBI Taxonomy" id="296218"/>
    <lineage>
        <taxon>Bacteria</taxon>
        <taxon>Pseudomonadati</taxon>
        <taxon>Bacteroidota</taxon>
        <taxon>Cytophagia</taxon>
        <taxon>Cytophagales</taxon>
        <taxon>Roseivirgaceae</taxon>
        <taxon>Roseivirga</taxon>
    </lineage>
</organism>
<evidence type="ECO:0000313" key="1">
    <source>
        <dbReference type="EMBL" id="KYG78773.1"/>
    </source>
</evidence>